<keyword evidence="3" id="KW-0274">FAD</keyword>
<keyword evidence="10" id="KW-1185">Reference proteome</keyword>
<keyword evidence="7" id="KW-0812">Transmembrane</keyword>
<keyword evidence="7" id="KW-0472">Membrane</keyword>
<dbReference type="STRING" id="118168.MC7420_4070"/>
<dbReference type="Pfam" id="PF01494">
    <property type="entry name" value="FAD_binding_3"/>
    <property type="match status" value="2"/>
</dbReference>
<dbReference type="InterPro" id="IPR036188">
    <property type="entry name" value="FAD/NAD-bd_sf"/>
</dbReference>
<dbReference type="Proteomes" id="UP000003835">
    <property type="component" value="Unassembled WGS sequence"/>
</dbReference>
<evidence type="ECO:0000313" key="10">
    <source>
        <dbReference type="Proteomes" id="UP000003835"/>
    </source>
</evidence>
<dbReference type="PRINTS" id="PR00420">
    <property type="entry name" value="RNGMNOXGNASE"/>
</dbReference>
<evidence type="ECO:0000259" key="8">
    <source>
        <dbReference type="Pfam" id="PF01494"/>
    </source>
</evidence>
<dbReference type="GO" id="GO:0004502">
    <property type="term" value="F:kynurenine 3-monooxygenase activity"/>
    <property type="evidence" value="ECO:0007669"/>
    <property type="project" value="TreeGrafter"/>
</dbReference>
<feature type="domain" description="FAD-binding" evidence="8">
    <location>
        <begin position="10"/>
        <end position="193"/>
    </location>
</feature>
<comment type="cofactor">
    <cofactor evidence="1">
        <name>FAD</name>
        <dbReference type="ChEBI" id="CHEBI:57692"/>
    </cofactor>
</comment>
<name>B4VV38_9CYAN</name>
<keyword evidence="2" id="KW-0285">Flavoprotein</keyword>
<dbReference type="AlphaFoldDB" id="B4VV38"/>
<dbReference type="eggNOG" id="COG0654">
    <property type="taxonomic scope" value="Bacteria"/>
</dbReference>
<keyword evidence="5" id="KW-0560">Oxidoreductase</keyword>
<feature type="transmembrane region" description="Helical" evidence="7">
    <location>
        <begin position="431"/>
        <end position="453"/>
    </location>
</feature>
<dbReference type="RefSeq" id="WP_006102390.1">
    <property type="nucleotide sequence ID" value="NZ_DS989854.1"/>
</dbReference>
<evidence type="ECO:0000313" key="9">
    <source>
        <dbReference type="EMBL" id="EDX74085.1"/>
    </source>
</evidence>
<evidence type="ECO:0000256" key="5">
    <source>
        <dbReference type="ARBA" id="ARBA00023002"/>
    </source>
</evidence>
<evidence type="ECO:0000256" key="4">
    <source>
        <dbReference type="ARBA" id="ARBA00022857"/>
    </source>
</evidence>
<dbReference type="GO" id="GO:0070189">
    <property type="term" value="P:kynurenine metabolic process"/>
    <property type="evidence" value="ECO:0007669"/>
    <property type="project" value="TreeGrafter"/>
</dbReference>
<accession>B4VV38</accession>
<dbReference type="GO" id="GO:0071949">
    <property type="term" value="F:FAD binding"/>
    <property type="evidence" value="ECO:0007669"/>
    <property type="project" value="InterPro"/>
</dbReference>
<protein>
    <recommendedName>
        <fullName evidence="8">FAD-binding domain-containing protein</fullName>
    </recommendedName>
</protein>
<dbReference type="SUPFAM" id="SSF51905">
    <property type="entry name" value="FAD/NAD(P)-binding domain"/>
    <property type="match status" value="1"/>
</dbReference>
<keyword evidence="7" id="KW-1133">Transmembrane helix</keyword>
<evidence type="ECO:0000256" key="7">
    <source>
        <dbReference type="SAM" id="Phobius"/>
    </source>
</evidence>
<sequence>MQMSDDCQRDVLIVGGGPAGLATALMLAKRAWTNITVLEKRAAADYYEPDKAFNYLIDGRGQKLTDFLGLTEELANISVPSTDFYLTRIKPNGSRKTLKLPIVNPNRKPAYWLPRRAFVLLLYQEIKRNWQGCINVLFNTECIQINQADSPNTNQKTIDVVVRTDTNNLIHFQPYFLVGCDGLYSTVRQTLQQWDSPESDRFEMKCFPSPSASLRYKVLTLPPQFPLDSDGKEHAACDMAYVIRGRFRDRQRSVSLGLLPIKNPDEPRSANIITRPNHKIWDLKTSETLYNFLEQAFPQLPIRQIVSPEEAQRFALSEGGAFPTPQYCAGLYFELNNQDRQNQSAAFIVLLGDAVHCFPPDIGQGVNSALEDVYILNEILAKYENNLCQALPEYESQRSPDVKAVVQLVRFAFPWQYNQAPLRRFFWSLNFFGRLILSRIFSPLISQPAFLMIQDHQRSYQDILLKANRTTKILSGLGLVLVAGWLVIVFRAGITGLVFW</sequence>
<dbReference type="Gene3D" id="3.50.50.60">
    <property type="entry name" value="FAD/NAD(P)-binding domain"/>
    <property type="match status" value="1"/>
</dbReference>
<keyword evidence="6" id="KW-0503">Monooxygenase</keyword>
<evidence type="ECO:0000256" key="1">
    <source>
        <dbReference type="ARBA" id="ARBA00001974"/>
    </source>
</evidence>
<gene>
    <name evidence="9" type="ORF">MC7420_4070</name>
</gene>
<evidence type="ECO:0000256" key="3">
    <source>
        <dbReference type="ARBA" id="ARBA00022827"/>
    </source>
</evidence>
<dbReference type="OrthoDB" id="9782160at2"/>
<dbReference type="PANTHER" id="PTHR46028">
    <property type="entry name" value="KYNURENINE 3-MONOOXYGENASE"/>
    <property type="match status" value="1"/>
</dbReference>
<reference evidence="9 10" key="1">
    <citation type="submission" date="2008-07" db="EMBL/GenBank/DDBJ databases">
        <authorList>
            <person name="Tandeau de Marsac N."/>
            <person name="Ferriera S."/>
            <person name="Johnson J."/>
            <person name="Kravitz S."/>
            <person name="Beeson K."/>
            <person name="Sutton G."/>
            <person name="Rogers Y.-H."/>
            <person name="Friedman R."/>
            <person name="Frazier M."/>
            <person name="Venter J.C."/>
        </authorList>
    </citation>
    <scope>NUCLEOTIDE SEQUENCE [LARGE SCALE GENOMIC DNA]</scope>
    <source>
        <strain evidence="9 10">PCC 7420</strain>
    </source>
</reference>
<organism evidence="9 10">
    <name type="scientific">Coleofasciculus chthonoplastes PCC 7420</name>
    <dbReference type="NCBI Taxonomy" id="118168"/>
    <lineage>
        <taxon>Bacteria</taxon>
        <taxon>Bacillati</taxon>
        <taxon>Cyanobacteriota</taxon>
        <taxon>Cyanophyceae</taxon>
        <taxon>Coleofasciculales</taxon>
        <taxon>Coleofasciculaceae</taxon>
        <taxon>Coleofasciculus</taxon>
    </lineage>
</organism>
<evidence type="ECO:0000256" key="2">
    <source>
        <dbReference type="ARBA" id="ARBA00022630"/>
    </source>
</evidence>
<keyword evidence="4" id="KW-0521">NADP</keyword>
<evidence type="ECO:0000256" key="6">
    <source>
        <dbReference type="ARBA" id="ARBA00023033"/>
    </source>
</evidence>
<dbReference type="EMBL" id="DS989854">
    <property type="protein sequence ID" value="EDX74085.1"/>
    <property type="molecule type" value="Genomic_DNA"/>
</dbReference>
<dbReference type="InterPro" id="IPR002938">
    <property type="entry name" value="FAD-bd"/>
</dbReference>
<dbReference type="HOGENOM" id="CLU_550379_0_0_3"/>
<feature type="transmembrane region" description="Helical" evidence="7">
    <location>
        <begin position="473"/>
        <end position="494"/>
    </location>
</feature>
<proteinExistence type="predicted"/>
<feature type="domain" description="FAD-binding" evidence="8">
    <location>
        <begin position="348"/>
        <end position="407"/>
    </location>
</feature>
<dbReference type="PANTHER" id="PTHR46028:SF2">
    <property type="entry name" value="KYNURENINE 3-MONOOXYGENASE"/>
    <property type="match status" value="1"/>
</dbReference>